<dbReference type="SUPFAM" id="SSF56091">
    <property type="entry name" value="DNA ligase/mRNA capping enzyme, catalytic domain"/>
    <property type="match status" value="1"/>
</dbReference>
<feature type="region of interest" description="Disordered" evidence="6">
    <location>
        <begin position="667"/>
        <end position="745"/>
    </location>
</feature>
<evidence type="ECO:0000256" key="6">
    <source>
        <dbReference type="SAM" id="MobiDB-lite"/>
    </source>
</evidence>
<evidence type="ECO:0000259" key="7">
    <source>
        <dbReference type="PROSITE" id="PS50160"/>
    </source>
</evidence>
<dbReference type="InterPro" id="IPR012308">
    <property type="entry name" value="DNA_ligase_ATP-dep_N"/>
</dbReference>
<comment type="caution">
    <text evidence="8">The sequence shown here is derived from an EMBL/GenBank/DDBJ whole genome shotgun (WGS) entry which is preliminary data.</text>
</comment>
<dbReference type="AlphaFoldDB" id="A0AAN6WBJ6"/>
<dbReference type="GO" id="GO:0005524">
    <property type="term" value="F:ATP binding"/>
    <property type="evidence" value="ECO:0007669"/>
    <property type="project" value="UniProtKB-KW"/>
</dbReference>
<reference evidence="8" key="1">
    <citation type="journal article" date="2023" name="Mol. Phylogenet. Evol.">
        <title>Genome-scale phylogeny and comparative genomics of the fungal order Sordariales.</title>
        <authorList>
            <person name="Hensen N."/>
            <person name="Bonometti L."/>
            <person name="Westerberg I."/>
            <person name="Brannstrom I.O."/>
            <person name="Guillou S."/>
            <person name="Cros-Aarteil S."/>
            <person name="Calhoun S."/>
            <person name="Haridas S."/>
            <person name="Kuo A."/>
            <person name="Mondo S."/>
            <person name="Pangilinan J."/>
            <person name="Riley R."/>
            <person name="LaButti K."/>
            <person name="Andreopoulos B."/>
            <person name="Lipzen A."/>
            <person name="Chen C."/>
            <person name="Yan M."/>
            <person name="Daum C."/>
            <person name="Ng V."/>
            <person name="Clum A."/>
            <person name="Steindorff A."/>
            <person name="Ohm R.A."/>
            <person name="Martin F."/>
            <person name="Silar P."/>
            <person name="Natvig D.O."/>
            <person name="Lalanne C."/>
            <person name="Gautier V."/>
            <person name="Ament-Velasquez S.L."/>
            <person name="Kruys A."/>
            <person name="Hutchinson M.I."/>
            <person name="Powell A.J."/>
            <person name="Barry K."/>
            <person name="Miller A.N."/>
            <person name="Grigoriev I.V."/>
            <person name="Debuchy R."/>
            <person name="Gladieux P."/>
            <person name="Hiltunen Thoren M."/>
            <person name="Johannesson H."/>
        </authorList>
    </citation>
    <scope>NUCLEOTIDE SEQUENCE</scope>
    <source>
        <strain evidence="8">CBS 892.96</strain>
    </source>
</reference>
<dbReference type="Pfam" id="PF04675">
    <property type="entry name" value="DNA_ligase_A_N"/>
    <property type="match status" value="1"/>
</dbReference>
<evidence type="ECO:0000313" key="8">
    <source>
        <dbReference type="EMBL" id="KAK4177582.1"/>
    </source>
</evidence>
<keyword evidence="2" id="KW-0436">Ligase</keyword>
<reference evidence="8" key="2">
    <citation type="submission" date="2023-05" db="EMBL/GenBank/DDBJ databases">
        <authorList>
            <consortium name="Lawrence Berkeley National Laboratory"/>
            <person name="Steindorff A."/>
            <person name="Hensen N."/>
            <person name="Bonometti L."/>
            <person name="Westerberg I."/>
            <person name="Brannstrom I.O."/>
            <person name="Guillou S."/>
            <person name="Cros-Aarteil S."/>
            <person name="Calhoun S."/>
            <person name="Haridas S."/>
            <person name="Kuo A."/>
            <person name="Mondo S."/>
            <person name="Pangilinan J."/>
            <person name="Riley R."/>
            <person name="Labutti K."/>
            <person name="Andreopoulos B."/>
            <person name="Lipzen A."/>
            <person name="Chen C."/>
            <person name="Yanf M."/>
            <person name="Daum C."/>
            <person name="Ng V."/>
            <person name="Clum A."/>
            <person name="Ohm R."/>
            <person name="Martin F."/>
            <person name="Silar P."/>
            <person name="Natvig D."/>
            <person name="Lalanne C."/>
            <person name="Gautier V."/>
            <person name="Ament-Velasquez S.L."/>
            <person name="Kruys A."/>
            <person name="Hutchinson M.I."/>
            <person name="Powell A.J."/>
            <person name="Barry K."/>
            <person name="Miller A.N."/>
            <person name="Grigoriev I.V."/>
            <person name="Debuchy R."/>
            <person name="Gladieux P."/>
            <person name="Thoren M.H."/>
            <person name="Johannesson H."/>
        </authorList>
    </citation>
    <scope>NUCLEOTIDE SEQUENCE</scope>
    <source>
        <strain evidence="8">CBS 892.96</strain>
    </source>
</reference>
<dbReference type="GO" id="GO:0006303">
    <property type="term" value="P:double-strand break repair via nonhomologous end joining"/>
    <property type="evidence" value="ECO:0007669"/>
    <property type="project" value="TreeGrafter"/>
</dbReference>
<feature type="region of interest" description="Disordered" evidence="6">
    <location>
        <begin position="764"/>
        <end position="809"/>
    </location>
</feature>
<dbReference type="InterPro" id="IPR012310">
    <property type="entry name" value="DNA_ligase_ATP-dep_cent"/>
</dbReference>
<dbReference type="InterPro" id="IPR036599">
    <property type="entry name" value="DNA_ligase_N_sf"/>
</dbReference>
<dbReference type="PROSITE" id="PS50160">
    <property type="entry name" value="DNA_LIGASE_A3"/>
    <property type="match status" value="1"/>
</dbReference>
<dbReference type="Gene3D" id="1.10.3260.10">
    <property type="entry name" value="DNA ligase, ATP-dependent, N-terminal domain"/>
    <property type="match status" value="1"/>
</dbReference>
<evidence type="ECO:0000256" key="5">
    <source>
        <dbReference type="ARBA" id="ARBA00023242"/>
    </source>
</evidence>
<evidence type="ECO:0000256" key="2">
    <source>
        <dbReference type="ARBA" id="ARBA00022598"/>
    </source>
</evidence>
<feature type="domain" description="ATP-dependent DNA ligase family profile" evidence="7">
    <location>
        <begin position="384"/>
        <end position="510"/>
    </location>
</feature>
<dbReference type="GO" id="GO:0003677">
    <property type="term" value="F:DNA binding"/>
    <property type="evidence" value="ECO:0007669"/>
    <property type="project" value="InterPro"/>
</dbReference>
<dbReference type="Proteomes" id="UP001302321">
    <property type="component" value="Unassembled WGS sequence"/>
</dbReference>
<organism evidence="8 9">
    <name type="scientific">Triangularia setosa</name>
    <dbReference type="NCBI Taxonomy" id="2587417"/>
    <lineage>
        <taxon>Eukaryota</taxon>
        <taxon>Fungi</taxon>
        <taxon>Dikarya</taxon>
        <taxon>Ascomycota</taxon>
        <taxon>Pezizomycotina</taxon>
        <taxon>Sordariomycetes</taxon>
        <taxon>Sordariomycetidae</taxon>
        <taxon>Sordariales</taxon>
        <taxon>Podosporaceae</taxon>
        <taxon>Triangularia</taxon>
    </lineage>
</organism>
<dbReference type="EMBL" id="MU866160">
    <property type="protein sequence ID" value="KAK4177582.1"/>
    <property type="molecule type" value="Genomic_DNA"/>
</dbReference>
<keyword evidence="4" id="KW-0067">ATP-binding</keyword>
<accession>A0AAN6WBJ6</accession>
<dbReference type="Gene3D" id="2.40.50.140">
    <property type="entry name" value="Nucleic acid-binding proteins"/>
    <property type="match status" value="1"/>
</dbReference>
<keyword evidence="3" id="KW-0547">Nucleotide-binding</keyword>
<dbReference type="GO" id="GO:0006297">
    <property type="term" value="P:nucleotide-excision repair, DNA gap filling"/>
    <property type="evidence" value="ECO:0007669"/>
    <property type="project" value="TreeGrafter"/>
</dbReference>
<keyword evidence="9" id="KW-1185">Reference proteome</keyword>
<dbReference type="Pfam" id="PF01068">
    <property type="entry name" value="DNA_ligase_A_M"/>
    <property type="match status" value="1"/>
</dbReference>
<dbReference type="GO" id="GO:0006310">
    <property type="term" value="P:DNA recombination"/>
    <property type="evidence" value="ECO:0007669"/>
    <property type="project" value="InterPro"/>
</dbReference>
<keyword evidence="5" id="KW-0539">Nucleus</keyword>
<dbReference type="InterPro" id="IPR012340">
    <property type="entry name" value="NA-bd_OB-fold"/>
</dbReference>
<dbReference type="Gene3D" id="3.30.470.30">
    <property type="entry name" value="DNA ligase/mRNA capping enzyme"/>
    <property type="match status" value="1"/>
</dbReference>
<feature type="compositionally biased region" description="Low complexity" evidence="6">
    <location>
        <begin position="797"/>
        <end position="809"/>
    </location>
</feature>
<dbReference type="PANTHER" id="PTHR45997">
    <property type="entry name" value="DNA LIGASE 4"/>
    <property type="match status" value="1"/>
</dbReference>
<feature type="compositionally biased region" description="Basic and acidic residues" evidence="6">
    <location>
        <begin position="730"/>
        <end position="745"/>
    </location>
</feature>
<gene>
    <name evidence="8" type="ORF">QBC36DRAFT_300093</name>
</gene>
<proteinExistence type="inferred from homology"/>
<feature type="compositionally biased region" description="Polar residues" evidence="6">
    <location>
        <begin position="668"/>
        <end position="715"/>
    </location>
</feature>
<dbReference type="PANTHER" id="PTHR45997:SF2">
    <property type="entry name" value="ATP DEPENDENT DNA LIGASE DOMAIN PROTEIN (AFU_ORTHOLOGUE AFUA_5G02430)"/>
    <property type="match status" value="1"/>
</dbReference>
<dbReference type="InterPro" id="IPR029710">
    <property type="entry name" value="LIG4"/>
</dbReference>
<protein>
    <recommendedName>
        <fullName evidence="7">ATP-dependent DNA ligase family profile domain-containing protein</fullName>
    </recommendedName>
</protein>
<evidence type="ECO:0000313" key="9">
    <source>
        <dbReference type="Proteomes" id="UP001302321"/>
    </source>
</evidence>
<evidence type="ECO:0000256" key="1">
    <source>
        <dbReference type="ARBA" id="ARBA00007572"/>
    </source>
</evidence>
<dbReference type="CDD" id="cd08039">
    <property type="entry name" value="Adenylation_DNA_ligase_Fungal"/>
    <property type="match status" value="1"/>
</dbReference>
<dbReference type="GO" id="GO:0003910">
    <property type="term" value="F:DNA ligase (ATP) activity"/>
    <property type="evidence" value="ECO:0007669"/>
    <property type="project" value="InterPro"/>
</dbReference>
<feature type="compositionally biased region" description="Low complexity" evidence="6">
    <location>
        <begin position="852"/>
        <end position="874"/>
    </location>
</feature>
<sequence length="1024" mass="114338">MPFLFSYVCDLLQKLEDNQSKRSAVKTPAAIIQDWFQCHKGLLHRDDFDTAALLSTLLPDKRTDRVYNIREKKLQILIGRGLILGRSRIAQLGRWTRPEAGVGLAECVEGILNETPNPVPIKEVTVEEIDGLLHSIAAACRFSSRSVRSSGMSSSDGTLVGQELAVGEAYRRLPARDAKWLTRMILKNYEPVVIDPGTVYRCIHPLLPAILKVQDDIAVAGAILDKQRRERTVTGKNELAQYLKPTLGVKTGRQTWLKGRSIKHCLEMVRGRISCEEKLDGEYCQIHIDLSKGKNCIQIFSKGGKDSTSDRFKLHDAIRESLQLDKPTCPITKGCILEGELVVYSDKEHRILDFHKIRKHVSRSGSFIGTAQDSQPHSWEHLMIVYYDILMLDDTSLLSVKHSDRFQKLKDFITVVPGHSVLVKRVLIDSDRRTAKSDLRRAFAKCITSRGEGLVLKSDDPYFDFDSMQRPYRCCVIKLKKEYIGNFGDIGDFAVVGARYDDASRAKAYNIPRLKWTHFYVGCLENKEEVQRFSKKPKFVVTNVVELNRTQLETLMAYVNPEAVSATENSAIVLRVEPGIDEGRRPVTIFPTPPVVDLRCFSFDKEGNTGFWSPRFPVVNKIHCDRTFCETISFQQLQELAEAEKTMAPPEDSQEILHWIANLEGVEPSSQPTATTMTASQRSLMSGRSTASWSPSPSAGPQPSRHTPTGTTTISAPRLSPGFSWTAGRSRIDDGQDERFGRDRDGLSKDCFDEICLAAGNTNAQTRKRSVEGSESGINQENKIPRLTHGQSASRASSQVSNGGVSSSGLREPLAEIRYSTQQGNQPQMGLFQVLFSQPRVAQSQPSRTGGSVSQPASNSAAASASPLAAFPTADGSTPNHRCHTLPVSCRLPSYSILLSPCIANSPYVAGLLKAHGINGCITDPNVWKAGHFASTKRLILVESQSAEATSAFLKVVEDMDFKKRDYDEHEFIPVFNWRVLEKLKEEEAKKGRETGERDERFVIIVKNRGVIREIWRPYWRGLV</sequence>
<evidence type="ECO:0000256" key="3">
    <source>
        <dbReference type="ARBA" id="ARBA00022741"/>
    </source>
</evidence>
<comment type="similarity">
    <text evidence="1">Belongs to the ATP-dependent DNA ligase family.</text>
</comment>
<name>A0AAN6WBJ6_9PEZI</name>
<evidence type="ECO:0000256" key="4">
    <source>
        <dbReference type="ARBA" id="ARBA00022840"/>
    </source>
</evidence>
<feature type="region of interest" description="Disordered" evidence="6">
    <location>
        <begin position="843"/>
        <end position="879"/>
    </location>
</feature>
<dbReference type="GO" id="GO:0032807">
    <property type="term" value="C:DNA ligase IV complex"/>
    <property type="evidence" value="ECO:0007669"/>
    <property type="project" value="TreeGrafter"/>
</dbReference>